<comment type="caution">
    <text evidence="3">The sequence shown here is derived from an EMBL/GenBank/DDBJ whole genome shotgun (WGS) entry which is preliminary data.</text>
</comment>
<feature type="region of interest" description="Disordered" evidence="1">
    <location>
        <begin position="34"/>
        <end position="63"/>
    </location>
</feature>
<feature type="compositionally biased region" description="Pro residues" evidence="1">
    <location>
        <begin position="47"/>
        <end position="63"/>
    </location>
</feature>
<dbReference type="Proteomes" id="UP000195402">
    <property type="component" value="Unassembled WGS sequence"/>
</dbReference>
<evidence type="ECO:0000256" key="1">
    <source>
        <dbReference type="SAM" id="MobiDB-lite"/>
    </source>
</evidence>
<organism evidence="3 4">
    <name type="scientific">Macleaya cordata</name>
    <name type="common">Five-seeded plume-poppy</name>
    <name type="synonym">Bocconia cordata</name>
    <dbReference type="NCBI Taxonomy" id="56857"/>
    <lineage>
        <taxon>Eukaryota</taxon>
        <taxon>Viridiplantae</taxon>
        <taxon>Streptophyta</taxon>
        <taxon>Embryophyta</taxon>
        <taxon>Tracheophyta</taxon>
        <taxon>Spermatophyta</taxon>
        <taxon>Magnoliopsida</taxon>
        <taxon>Ranunculales</taxon>
        <taxon>Papaveraceae</taxon>
        <taxon>Papaveroideae</taxon>
        <taxon>Macleaya</taxon>
    </lineage>
</organism>
<sequence length="63" mass="6842">MELFKVKRIIHLLLLTLLAILLLSTSMAFAIEDPEEEAGRGFRGRPPRSPPPPPVAAPPTTPA</sequence>
<proteinExistence type="predicted"/>
<name>A0A200R3Z1_MACCD</name>
<keyword evidence="4" id="KW-1185">Reference proteome</keyword>
<reference evidence="3 4" key="1">
    <citation type="journal article" date="2017" name="Mol. Plant">
        <title>The Genome of Medicinal Plant Macleaya cordata Provides New Insights into Benzylisoquinoline Alkaloids Metabolism.</title>
        <authorList>
            <person name="Liu X."/>
            <person name="Liu Y."/>
            <person name="Huang P."/>
            <person name="Ma Y."/>
            <person name="Qing Z."/>
            <person name="Tang Q."/>
            <person name="Cao H."/>
            <person name="Cheng P."/>
            <person name="Zheng Y."/>
            <person name="Yuan Z."/>
            <person name="Zhou Y."/>
            <person name="Liu J."/>
            <person name="Tang Z."/>
            <person name="Zhuo Y."/>
            <person name="Zhang Y."/>
            <person name="Yu L."/>
            <person name="Huang J."/>
            <person name="Yang P."/>
            <person name="Peng Q."/>
            <person name="Zhang J."/>
            <person name="Jiang W."/>
            <person name="Zhang Z."/>
            <person name="Lin K."/>
            <person name="Ro D.K."/>
            <person name="Chen X."/>
            <person name="Xiong X."/>
            <person name="Shang Y."/>
            <person name="Huang S."/>
            <person name="Zeng J."/>
        </authorList>
    </citation>
    <scope>NUCLEOTIDE SEQUENCE [LARGE SCALE GENOMIC DNA]</scope>
    <source>
        <strain evidence="4">cv. BLH2017</strain>
        <tissue evidence="3">Root</tissue>
    </source>
</reference>
<dbReference type="EMBL" id="MVGT01000438">
    <property type="protein sequence ID" value="OVA17421.1"/>
    <property type="molecule type" value="Genomic_DNA"/>
</dbReference>
<keyword evidence="2" id="KW-0732">Signal</keyword>
<evidence type="ECO:0000313" key="4">
    <source>
        <dbReference type="Proteomes" id="UP000195402"/>
    </source>
</evidence>
<dbReference type="AlphaFoldDB" id="A0A200R3Z1"/>
<protein>
    <submittedName>
        <fullName evidence="3">Uncharacterized protein</fullName>
    </submittedName>
</protein>
<evidence type="ECO:0000313" key="3">
    <source>
        <dbReference type="EMBL" id="OVA17421.1"/>
    </source>
</evidence>
<accession>A0A200R3Z1</accession>
<feature type="signal peptide" evidence="2">
    <location>
        <begin position="1"/>
        <end position="30"/>
    </location>
</feature>
<dbReference type="InParanoid" id="A0A200R3Z1"/>
<evidence type="ECO:0000256" key="2">
    <source>
        <dbReference type="SAM" id="SignalP"/>
    </source>
</evidence>
<feature type="chain" id="PRO_5012939313" evidence="2">
    <location>
        <begin position="31"/>
        <end position="63"/>
    </location>
</feature>
<gene>
    <name evidence="3" type="ORF">BVC80_1837g238</name>
</gene>